<evidence type="ECO:0000313" key="2">
    <source>
        <dbReference type="Proteomes" id="UP000003330"/>
    </source>
</evidence>
<protein>
    <recommendedName>
        <fullName evidence="3">Phosphate ABC transporter ATPase</fullName>
    </recommendedName>
</protein>
<reference evidence="1 2" key="1">
    <citation type="journal article" date="2014" name="Int. J. Syst. Evol. Microbiol.">
        <title>Phylogenomics and the dynamic genome evolution of the genus Streptococcus.</title>
        <authorList>
            <consortium name="The Broad Institute Genome Sequencing Platform"/>
            <person name="Richards V.P."/>
            <person name="Palmer S.R."/>
            <person name="Pavinski Bitar P.D."/>
            <person name="Qin X."/>
            <person name="Weinstock G.M."/>
            <person name="Highlander S.K."/>
            <person name="Town C.D."/>
            <person name="Burne R.A."/>
            <person name="Stanhope M.J."/>
        </authorList>
    </citation>
    <scope>NUCLEOTIDE SEQUENCE [LARGE SCALE GENOMIC DNA]</scope>
    <source>
        <strain evidence="1 2">707-05</strain>
    </source>
</reference>
<evidence type="ECO:0000313" key="1">
    <source>
        <dbReference type="EMBL" id="EHI69695.1"/>
    </source>
</evidence>
<gene>
    <name evidence="1" type="ORF">STRIC_1062</name>
</gene>
<keyword evidence="2" id="KW-1185">Reference proteome</keyword>
<dbReference type="Proteomes" id="UP000003330">
    <property type="component" value="Unassembled WGS sequence"/>
</dbReference>
<dbReference type="EMBL" id="AEUX02000006">
    <property type="protein sequence ID" value="EHI69695.1"/>
    <property type="molecule type" value="Genomic_DNA"/>
</dbReference>
<evidence type="ECO:0008006" key="3">
    <source>
        <dbReference type="Google" id="ProtNLM"/>
    </source>
</evidence>
<dbReference type="STRING" id="764299.STRIC_1062"/>
<comment type="caution">
    <text evidence="1">The sequence shown here is derived from an EMBL/GenBank/DDBJ whole genome shotgun (WGS) entry which is preliminary data.</text>
</comment>
<dbReference type="AlphaFoldDB" id="G5K2P9"/>
<organism evidence="1 2">
    <name type="scientific">Streptococcus ictaluri 707-05</name>
    <dbReference type="NCBI Taxonomy" id="764299"/>
    <lineage>
        <taxon>Bacteria</taxon>
        <taxon>Bacillati</taxon>
        <taxon>Bacillota</taxon>
        <taxon>Bacilli</taxon>
        <taxon>Lactobacillales</taxon>
        <taxon>Streptococcaceae</taxon>
        <taxon>Streptococcus</taxon>
    </lineage>
</organism>
<sequence length="277" mass="32474">MGSKMKLDICKKDYSLQWGGTYFLALVNYPKIEDWELERILAFYSYEKYYHRKTDIFCEDLNILSQVQAYLKNHSSSYPFKPSQKNVAATFNELGESIYCNLLSHTCTVKAARGIFELEKIMSATKVFHSDEKLLENSRRNAAGDPSDYFKYVMLGWSNTISGYRLAMERFLERSPKIEELHEKFLPGISFHFKYSDILDTVGYVFDGYHPAKVETELSLDKLYACIIPLHLKSHFRNVIPKSLYQKVHYINYEGEGLYDWSDKVYQFVAKFFNETI</sequence>
<name>G5K2P9_9STRE</name>
<accession>G5K2P9</accession>
<proteinExistence type="predicted"/>
<dbReference type="eggNOG" id="ENOG5031XI6">
    <property type="taxonomic scope" value="Bacteria"/>
</dbReference>